<proteinExistence type="inferred from homology"/>
<dbReference type="PANTHER" id="PTHR34388:SF1">
    <property type="entry name" value="DNA POLYMERASE III SUBUNIT DELTA"/>
    <property type="match status" value="1"/>
</dbReference>
<dbReference type="InterPro" id="IPR005790">
    <property type="entry name" value="DNA_polIII_delta"/>
</dbReference>
<evidence type="ECO:0000256" key="5">
    <source>
        <dbReference type="ARBA" id="ARBA00022705"/>
    </source>
</evidence>
<dbReference type="Pfam" id="PF21694">
    <property type="entry name" value="DNA_pol3_delta_C"/>
    <property type="match status" value="1"/>
</dbReference>
<organism evidence="11 12">
    <name type="scientific">Aeribacillus alveayuensis</name>
    <dbReference type="NCBI Taxonomy" id="279215"/>
    <lineage>
        <taxon>Bacteria</taxon>
        <taxon>Bacillati</taxon>
        <taxon>Bacillota</taxon>
        <taxon>Bacilli</taxon>
        <taxon>Bacillales</taxon>
        <taxon>Bacillaceae</taxon>
        <taxon>Aeribacillus</taxon>
    </lineage>
</organism>
<dbReference type="InterPro" id="IPR027417">
    <property type="entry name" value="P-loop_NTPase"/>
</dbReference>
<gene>
    <name evidence="11" type="ORF">J2S06_000348</name>
</gene>
<dbReference type="EC" id="2.7.7.7" evidence="1"/>
<keyword evidence="6" id="KW-0239">DNA-directed DNA polymerase</keyword>
<dbReference type="Pfam" id="PF06144">
    <property type="entry name" value="DNA_pol3_delta"/>
    <property type="match status" value="1"/>
</dbReference>
<evidence type="ECO:0000256" key="1">
    <source>
        <dbReference type="ARBA" id="ARBA00012417"/>
    </source>
</evidence>
<dbReference type="NCBIfam" id="TIGR01128">
    <property type="entry name" value="holA"/>
    <property type="match status" value="1"/>
</dbReference>
<feature type="domain" description="DNA polymerase III delta subunit-like C-terminal" evidence="10">
    <location>
        <begin position="216"/>
        <end position="335"/>
    </location>
</feature>
<dbReference type="InterPro" id="IPR048466">
    <property type="entry name" value="DNA_pol3_delta-like_C"/>
</dbReference>
<evidence type="ECO:0000256" key="4">
    <source>
        <dbReference type="ARBA" id="ARBA00022695"/>
    </source>
</evidence>
<comment type="caution">
    <text evidence="11">The sequence shown here is derived from an EMBL/GenBank/DDBJ whole genome shotgun (WGS) entry which is preliminary data.</text>
</comment>
<keyword evidence="5" id="KW-0235">DNA replication</keyword>
<dbReference type="SUPFAM" id="SSF52540">
    <property type="entry name" value="P-loop containing nucleoside triphosphate hydrolases"/>
    <property type="match status" value="1"/>
</dbReference>
<dbReference type="InterPro" id="IPR010372">
    <property type="entry name" value="DNA_pol3_delta_N"/>
</dbReference>
<evidence type="ECO:0000256" key="3">
    <source>
        <dbReference type="ARBA" id="ARBA00022679"/>
    </source>
</evidence>
<dbReference type="Proteomes" id="UP001225646">
    <property type="component" value="Unassembled WGS sequence"/>
</dbReference>
<feature type="domain" description="DNA polymerase III delta N-terminal" evidence="9">
    <location>
        <begin position="18"/>
        <end position="143"/>
    </location>
</feature>
<dbReference type="GO" id="GO:0003887">
    <property type="term" value="F:DNA-directed DNA polymerase activity"/>
    <property type="evidence" value="ECO:0007669"/>
    <property type="project" value="UniProtKB-EC"/>
</dbReference>
<dbReference type="InterPro" id="IPR008921">
    <property type="entry name" value="DNA_pol3_clamp-load_cplx_C"/>
</dbReference>
<comment type="similarity">
    <text evidence="7">Belongs to the DNA polymerase HolA subunit family.</text>
</comment>
<evidence type="ECO:0000259" key="9">
    <source>
        <dbReference type="Pfam" id="PF06144"/>
    </source>
</evidence>
<dbReference type="PANTHER" id="PTHR34388">
    <property type="entry name" value="DNA POLYMERASE III SUBUNIT DELTA"/>
    <property type="match status" value="1"/>
</dbReference>
<keyword evidence="4 11" id="KW-0548">Nucleotidyltransferase</keyword>
<comment type="catalytic activity">
    <reaction evidence="8">
        <text>DNA(n) + a 2'-deoxyribonucleoside 5'-triphosphate = DNA(n+1) + diphosphate</text>
        <dbReference type="Rhea" id="RHEA:22508"/>
        <dbReference type="Rhea" id="RHEA-COMP:17339"/>
        <dbReference type="Rhea" id="RHEA-COMP:17340"/>
        <dbReference type="ChEBI" id="CHEBI:33019"/>
        <dbReference type="ChEBI" id="CHEBI:61560"/>
        <dbReference type="ChEBI" id="CHEBI:173112"/>
        <dbReference type="EC" id="2.7.7.7"/>
    </reaction>
</comment>
<keyword evidence="12" id="KW-1185">Reference proteome</keyword>
<dbReference type="Gene3D" id="1.20.272.10">
    <property type="match status" value="1"/>
</dbReference>
<accession>A0ABT9VJX9</accession>
<evidence type="ECO:0000256" key="6">
    <source>
        <dbReference type="ARBA" id="ARBA00022932"/>
    </source>
</evidence>
<sequence>MIVKIWNELKHKNFKPIYVFYGKETFLLSETVRLLQEHTIPEEERDFNFSMFDMEETEIDTAIEDAETLPFMGEKRVVVIKNPYFLSTEKKKEKVEHHLEKFERYIEEPSPFTILALIAPYEKLDERKKITKLLKKKANVVEMNELSESETIAWMNELARQEDVLIEQSAIDQLFALTSGNLMIISSEMKKLCTYVGKGNTITEEDVKKLVARTLEQNIFELIDYVIQKKKEKALELFYHLLKMNEEPIKILNLMASQFRLLYQVKQLGASGYTQPQIASILKVHPYRVKLAYKQAKMFQDHELTSIIQQLAEADFEMKAGKMDKQLVLELLLMKRFQT</sequence>
<dbReference type="EMBL" id="JAUSTR010000001">
    <property type="protein sequence ID" value="MDQ0161278.1"/>
    <property type="molecule type" value="Genomic_DNA"/>
</dbReference>
<evidence type="ECO:0000313" key="11">
    <source>
        <dbReference type="EMBL" id="MDQ0161278.1"/>
    </source>
</evidence>
<evidence type="ECO:0000313" key="12">
    <source>
        <dbReference type="Proteomes" id="UP001225646"/>
    </source>
</evidence>
<protein>
    <recommendedName>
        <fullName evidence="2">DNA polymerase III subunit delta</fullName>
        <ecNumber evidence="1">2.7.7.7</ecNumber>
    </recommendedName>
</protein>
<dbReference type="Gene3D" id="1.10.8.60">
    <property type="match status" value="1"/>
</dbReference>
<keyword evidence="3 11" id="KW-0808">Transferase</keyword>
<evidence type="ECO:0000256" key="8">
    <source>
        <dbReference type="ARBA" id="ARBA00049244"/>
    </source>
</evidence>
<evidence type="ECO:0000256" key="7">
    <source>
        <dbReference type="ARBA" id="ARBA00034754"/>
    </source>
</evidence>
<dbReference type="Gene3D" id="3.40.50.300">
    <property type="entry name" value="P-loop containing nucleotide triphosphate hydrolases"/>
    <property type="match status" value="1"/>
</dbReference>
<evidence type="ECO:0000259" key="10">
    <source>
        <dbReference type="Pfam" id="PF21694"/>
    </source>
</evidence>
<evidence type="ECO:0000256" key="2">
    <source>
        <dbReference type="ARBA" id="ARBA00017703"/>
    </source>
</evidence>
<dbReference type="RefSeq" id="WP_419151094.1">
    <property type="nucleotide sequence ID" value="NZ_JAUSTR010000001.1"/>
</dbReference>
<reference evidence="11 12" key="1">
    <citation type="submission" date="2023-07" db="EMBL/GenBank/DDBJ databases">
        <title>Genomic Encyclopedia of Type Strains, Phase IV (KMG-IV): sequencing the most valuable type-strain genomes for metagenomic binning, comparative biology and taxonomic classification.</title>
        <authorList>
            <person name="Goeker M."/>
        </authorList>
    </citation>
    <scope>NUCLEOTIDE SEQUENCE [LARGE SCALE GENOMIC DNA]</scope>
    <source>
        <strain evidence="11 12">DSM 19092</strain>
    </source>
</reference>
<dbReference type="SUPFAM" id="SSF48019">
    <property type="entry name" value="post-AAA+ oligomerization domain-like"/>
    <property type="match status" value="1"/>
</dbReference>
<name>A0ABT9VJX9_9BACI</name>